<dbReference type="InterPro" id="IPR036259">
    <property type="entry name" value="MFS_trans_sf"/>
</dbReference>
<keyword evidence="4" id="KW-1133">Transmembrane helix</keyword>
<protein>
    <submittedName>
        <fullName evidence="6">MFS general substrate transporter</fullName>
    </submittedName>
</protein>
<dbReference type="GO" id="GO:0016020">
    <property type="term" value="C:membrane"/>
    <property type="evidence" value="ECO:0007669"/>
    <property type="project" value="UniProtKB-SubCell"/>
</dbReference>
<proteinExistence type="inferred from homology"/>
<evidence type="ECO:0000259" key="5">
    <source>
        <dbReference type="PROSITE" id="PS50850"/>
    </source>
</evidence>
<dbReference type="Gene3D" id="1.20.1250.20">
    <property type="entry name" value="MFS general substrate transporter like domains"/>
    <property type="match status" value="2"/>
</dbReference>
<dbReference type="InterPro" id="IPR011701">
    <property type="entry name" value="MFS"/>
</dbReference>
<comment type="similarity">
    <text evidence="2">Belongs to the major facilitator superfamily. Monocarboxylate porter (TC 2.A.1.13) family.</text>
</comment>
<dbReference type="InterPro" id="IPR050327">
    <property type="entry name" value="Proton-linked_MCT"/>
</dbReference>
<evidence type="ECO:0000256" key="3">
    <source>
        <dbReference type="SAM" id="MobiDB-lite"/>
    </source>
</evidence>
<dbReference type="PROSITE" id="PS50850">
    <property type="entry name" value="MFS"/>
    <property type="match status" value="1"/>
</dbReference>
<feature type="transmembrane region" description="Helical" evidence="4">
    <location>
        <begin position="369"/>
        <end position="392"/>
    </location>
</feature>
<feature type="transmembrane region" description="Helical" evidence="4">
    <location>
        <begin position="147"/>
        <end position="164"/>
    </location>
</feature>
<dbReference type="PANTHER" id="PTHR11360">
    <property type="entry name" value="MONOCARBOXYLATE TRANSPORTER"/>
    <property type="match status" value="1"/>
</dbReference>
<feature type="transmembrane region" description="Helical" evidence="4">
    <location>
        <begin position="404"/>
        <end position="425"/>
    </location>
</feature>
<keyword evidence="4" id="KW-0812">Transmembrane</keyword>
<dbReference type="Proteomes" id="UP000297245">
    <property type="component" value="Unassembled WGS sequence"/>
</dbReference>
<feature type="compositionally biased region" description="Polar residues" evidence="3">
    <location>
        <begin position="23"/>
        <end position="32"/>
    </location>
</feature>
<feature type="transmembrane region" description="Helical" evidence="4">
    <location>
        <begin position="345"/>
        <end position="363"/>
    </location>
</feature>
<dbReference type="PANTHER" id="PTHR11360:SF284">
    <property type="entry name" value="EG:103B4.3 PROTEIN-RELATED"/>
    <property type="match status" value="1"/>
</dbReference>
<sequence>MTSLSPDNRVEDAHPVEKAPTEEGTSANESEGTANTTNTTAVVPEKVPSAYNEQIVANTAKEAGEGELDFPDGGTRAWLVVLGTALSSTASFGYVNSWGVFQSYYEQTLLRTYSASTIAWIGSVQYMMVFLPAVLSGRLFDIGWFKIPYFAASVLCVVATILVAECTQFWHFLLCQGFGVGLACGMLYGPTVGVIGHWFKRRRGLAMGLTAVGSSAGGTFFPIAARKLIPLVGFPWTLRILGFILIFVLAIPNITLARRLPPKNLQGGIFNPRAFKNLAFTVYALASVMTYLGLYTVLTYIDISAVQVGVSEDFSFYLVSIANASSALGRIVAGLMVDKIGAVNYIAPMTFFAGILTYAWPFAKSEGSLIVIAVIYGIMNGTFVSSFLFPLFELGPLADIGRRTGMVMTLSAFGVLCGLPISGAINRQTGGFEAVGLYGGSVIVVAVGLMVLTRWLVLRRWWGRF</sequence>
<evidence type="ECO:0000313" key="6">
    <source>
        <dbReference type="EMBL" id="THU79476.1"/>
    </source>
</evidence>
<reference evidence="6 7" key="1">
    <citation type="journal article" date="2019" name="Nat. Ecol. Evol.">
        <title>Megaphylogeny resolves global patterns of mushroom evolution.</title>
        <authorList>
            <person name="Varga T."/>
            <person name="Krizsan K."/>
            <person name="Foldi C."/>
            <person name="Dima B."/>
            <person name="Sanchez-Garcia M."/>
            <person name="Sanchez-Ramirez S."/>
            <person name="Szollosi G.J."/>
            <person name="Szarkandi J.G."/>
            <person name="Papp V."/>
            <person name="Albert L."/>
            <person name="Andreopoulos W."/>
            <person name="Angelini C."/>
            <person name="Antonin V."/>
            <person name="Barry K.W."/>
            <person name="Bougher N.L."/>
            <person name="Buchanan P."/>
            <person name="Buyck B."/>
            <person name="Bense V."/>
            <person name="Catcheside P."/>
            <person name="Chovatia M."/>
            <person name="Cooper J."/>
            <person name="Damon W."/>
            <person name="Desjardin D."/>
            <person name="Finy P."/>
            <person name="Geml J."/>
            <person name="Haridas S."/>
            <person name="Hughes K."/>
            <person name="Justo A."/>
            <person name="Karasinski D."/>
            <person name="Kautmanova I."/>
            <person name="Kiss B."/>
            <person name="Kocsube S."/>
            <person name="Kotiranta H."/>
            <person name="LaButti K.M."/>
            <person name="Lechner B.E."/>
            <person name="Liimatainen K."/>
            <person name="Lipzen A."/>
            <person name="Lukacs Z."/>
            <person name="Mihaltcheva S."/>
            <person name="Morgado L.N."/>
            <person name="Niskanen T."/>
            <person name="Noordeloos M.E."/>
            <person name="Ohm R.A."/>
            <person name="Ortiz-Santana B."/>
            <person name="Ovrebo C."/>
            <person name="Racz N."/>
            <person name="Riley R."/>
            <person name="Savchenko A."/>
            <person name="Shiryaev A."/>
            <person name="Soop K."/>
            <person name="Spirin V."/>
            <person name="Szebenyi C."/>
            <person name="Tomsovsky M."/>
            <person name="Tulloss R.E."/>
            <person name="Uehling J."/>
            <person name="Grigoriev I.V."/>
            <person name="Vagvolgyi C."/>
            <person name="Papp T."/>
            <person name="Martin F.M."/>
            <person name="Miettinen O."/>
            <person name="Hibbett D.S."/>
            <person name="Nagy L.G."/>
        </authorList>
    </citation>
    <scope>NUCLEOTIDE SEQUENCE [LARGE SCALE GENOMIC DNA]</scope>
    <source>
        <strain evidence="6 7">CBS 962.96</strain>
    </source>
</reference>
<evidence type="ECO:0000256" key="4">
    <source>
        <dbReference type="SAM" id="Phobius"/>
    </source>
</evidence>
<feature type="transmembrane region" description="Helical" evidence="4">
    <location>
        <begin position="115"/>
        <end position="135"/>
    </location>
</feature>
<feature type="transmembrane region" description="Helical" evidence="4">
    <location>
        <begin position="314"/>
        <end position="333"/>
    </location>
</feature>
<name>A0A4S8KUB9_DENBC</name>
<keyword evidence="4" id="KW-0472">Membrane</keyword>
<comment type="subcellular location">
    <subcellularLocation>
        <location evidence="1">Membrane</location>
        <topology evidence="1">Multi-pass membrane protein</topology>
    </subcellularLocation>
</comment>
<dbReference type="EMBL" id="ML180021">
    <property type="protein sequence ID" value="THU79476.1"/>
    <property type="molecule type" value="Genomic_DNA"/>
</dbReference>
<feature type="compositionally biased region" description="Basic and acidic residues" evidence="3">
    <location>
        <begin position="8"/>
        <end position="21"/>
    </location>
</feature>
<evidence type="ECO:0000313" key="7">
    <source>
        <dbReference type="Proteomes" id="UP000297245"/>
    </source>
</evidence>
<feature type="transmembrane region" description="Helical" evidence="4">
    <location>
        <begin position="77"/>
        <end position="95"/>
    </location>
</feature>
<evidence type="ECO:0000256" key="2">
    <source>
        <dbReference type="ARBA" id="ARBA00006727"/>
    </source>
</evidence>
<keyword evidence="7" id="KW-1185">Reference proteome</keyword>
<feature type="transmembrane region" description="Helical" evidence="4">
    <location>
        <begin position="236"/>
        <end position="256"/>
    </location>
</feature>
<feature type="region of interest" description="Disordered" evidence="3">
    <location>
        <begin position="1"/>
        <end position="43"/>
    </location>
</feature>
<feature type="transmembrane region" description="Helical" evidence="4">
    <location>
        <begin position="204"/>
        <end position="224"/>
    </location>
</feature>
<organism evidence="6 7">
    <name type="scientific">Dendrothele bispora (strain CBS 962.96)</name>
    <dbReference type="NCBI Taxonomy" id="1314807"/>
    <lineage>
        <taxon>Eukaryota</taxon>
        <taxon>Fungi</taxon>
        <taxon>Dikarya</taxon>
        <taxon>Basidiomycota</taxon>
        <taxon>Agaricomycotina</taxon>
        <taxon>Agaricomycetes</taxon>
        <taxon>Agaricomycetidae</taxon>
        <taxon>Agaricales</taxon>
        <taxon>Agaricales incertae sedis</taxon>
        <taxon>Dendrothele</taxon>
    </lineage>
</organism>
<feature type="transmembrane region" description="Helical" evidence="4">
    <location>
        <begin position="170"/>
        <end position="192"/>
    </location>
</feature>
<feature type="transmembrane region" description="Helical" evidence="4">
    <location>
        <begin position="277"/>
        <end position="294"/>
    </location>
</feature>
<dbReference type="InterPro" id="IPR020846">
    <property type="entry name" value="MFS_dom"/>
</dbReference>
<dbReference type="AlphaFoldDB" id="A0A4S8KUB9"/>
<dbReference type="GO" id="GO:0022857">
    <property type="term" value="F:transmembrane transporter activity"/>
    <property type="evidence" value="ECO:0007669"/>
    <property type="project" value="InterPro"/>
</dbReference>
<feature type="transmembrane region" description="Helical" evidence="4">
    <location>
        <begin position="437"/>
        <end position="457"/>
    </location>
</feature>
<feature type="compositionally biased region" description="Low complexity" evidence="3">
    <location>
        <begin position="33"/>
        <end position="43"/>
    </location>
</feature>
<dbReference type="OrthoDB" id="6509908at2759"/>
<gene>
    <name evidence="6" type="ORF">K435DRAFT_973154</name>
</gene>
<feature type="domain" description="Major facilitator superfamily (MFS) profile" evidence="5">
    <location>
        <begin position="279"/>
        <end position="465"/>
    </location>
</feature>
<evidence type="ECO:0000256" key="1">
    <source>
        <dbReference type="ARBA" id="ARBA00004141"/>
    </source>
</evidence>
<accession>A0A4S8KUB9</accession>
<dbReference type="SUPFAM" id="SSF103473">
    <property type="entry name" value="MFS general substrate transporter"/>
    <property type="match status" value="1"/>
</dbReference>
<dbReference type="Pfam" id="PF07690">
    <property type="entry name" value="MFS_1"/>
    <property type="match status" value="1"/>
</dbReference>